<dbReference type="AlphaFoldDB" id="A0AAV0WQE1"/>
<dbReference type="Proteomes" id="UP001160148">
    <property type="component" value="Unassembled WGS sequence"/>
</dbReference>
<name>A0AAV0WQE1_9HEMI</name>
<protein>
    <submittedName>
        <fullName evidence="1">Uncharacterized protein</fullName>
    </submittedName>
</protein>
<accession>A0AAV0WQE1</accession>
<evidence type="ECO:0000313" key="2">
    <source>
        <dbReference type="Proteomes" id="UP001160148"/>
    </source>
</evidence>
<gene>
    <name evidence="1" type="ORF">MEUPH1_LOCUS13598</name>
</gene>
<evidence type="ECO:0000313" key="1">
    <source>
        <dbReference type="EMBL" id="CAI6358038.1"/>
    </source>
</evidence>
<sequence>MSVNKEQLVSNLYILQSTYYNNFKIQISFFKIQDYIQLNELQIYNKLEPKIEKCNMLTATKETKQTCMTSNSFNNKSVLKSESSDHSVINQTPDVRITRLKTMKLQTEERKQMDQVFFDKFPNTTFKMFAIKLYDINEEVKFLRTLGLICRFKCPFTSKVKKK</sequence>
<reference evidence="1 2" key="1">
    <citation type="submission" date="2023-01" db="EMBL/GenBank/DDBJ databases">
        <authorList>
            <person name="Whitehead M."/>
        </authorList>
    </citation>
    <scope>NUCLEOTIDE SEQUENCE [LARGE SCALE GENOMIC DNA]</scope>
</reference>
<organism evidence="1 2">
    <name type="scientific">Macrosiphum euphorbiae</name>
    <name type="common">potato aphid</name>
    <dbReference type="NCBI Taxonomy" id="13131"/>
    <lineage>
        <taxon>Eukaryota</taxon>
        <taxon>Metazoa</taxon>
        <taxon>Ecdysozoa</taxon>
        <taxon>Arthropoda</taxon>
        <taxon>Hexapoda</taxon>
        <taxon>Insecta</taxon>
        <taxon>Pterygota</taxon>
        <taxon>Neoptera</taxon>
        <taxon>Paraneoptera</taxon>
        <taxon>Hemiptera</taxon>
        <taxon>Sternorrhyncha</taxon>
        <taxon>Aphidomorpha</taxon>
        <taxon>Aphidoidea</taxon>
        <taxon>Aphididae</taxon>
        <taxon>Macrosiphini</taxon>
        <taxon>Macrosiphum</taxon>
    </lineage>
</organism>
<proteinExistence type="predicted"/>
<dbReference type="EMBL" id="CARXXK010000002">
    <property type="protein sequence ID" value="CAI6358038.1"/>
    <property type="molecule type" value="Genomic_DNA"/>
</dbReference>
<keyword evidence="2" id="KW-1185">Reference proteome</keyword>
<comment type="caution">
    <text evidence="1">The sequence shown here is derived from an EMBL/GenBank/DDBJ whole genome shotgun (WGS) entry which is preliminary data.</text>
</comment>